<evidence type="ECO:0000256" key="4">
    <source>
        <dbReference type="ARBA" id="ARBA00022729"/>
    </source>
</evidence>
<evidence type="ECO:0000256" key="7">
    <source>
        <dbReference type="ARBA" id="ARBA00022989"/>
    </source>
</evidence>
<gene>
    <name evidence="13" type="ORF">BpHYR1_020942</name>
</gene>
<protein>
    <submittedName>
        <fullName evidence="13">RING finger</fullName>
    </submittedName>
</protein>
<evidence type="ECO:0000256" key="8">
    <source>
        <dbReference type="ARBA" id="ARBA00023136"/>
    </source>
</evidence>
<dbReference type="CDD" id="cd16454">
    <property type="entry name" value="RING-H2_PA-TM-RING"/>
    <property type="match status" value="1"/>
</dbReference>
<dbReference type="STRING" id="10195.A0A3M7RTL5"/>
<dbReference type="AlphaFoldDB" id="A0A3M7RTL5"/>
<evidence type="ECO:0000256" key="2">
    <source>
        <dbReference type="ARBA" id="ARBA00022692"/>
    </source>
</evidence>
<keyword evidence="8" id="KW-0472">Membrane</keyword>
<feature type="compositionally biased region" description="Polar residues" evidence="11">
    <location>
        <begin position="155"/>
        <end position="173"/>
    </location>
</feature>
<dbReference type="GO" id="GO:0045893">
    <property type="term" value="P:positive regulation of DNA-templated transcription"/>
    <property type="evidence" value="ECO:0007669"/>
    <property type="project" value="TreeGrafter"/>
</dbReference>
<dbReference type="GO" id="GO:0006511">
    <property type="term" value="P:ubiquitin-dependent protein catabolic process"/>
    <property type="evidence" value="ECO:0007669"/>
    <property type="project" value="TreeGrafter"/>
</dbReference>
<keyword evidence="7" id="KW-1133">Transmembrane helix</keyword>
<evidence type="ECO:0000313" key="13">
    <source>
        <dbReference type="EMBL" id="RNA26665.1"/>
    </source>
</evidence>
<dbReference type="GO" id="GO:0008270">
    <property type="term" value="F:zinc ion binding"/>
    <property type="evidence" value="ECO:0007669"/>
    <property type="project" value="UniProtKB-KW"/>
</dbReference>
<dbReference type="InterPro" id="IPR001841">
    <property type="entry name" value="Znf_RING"/>
</dbReference>
<keyword evidence="14" id="KW-1185">Reference proteome</keyword>
<dbReference type="InterPro" id="IPR013083">
    <property type="entry name" value="Znf_RING/FYVE/PHD"/>
</dbReference>
<dbReference type="PANTHER" id="PTHR45931:SF21">
    <property type="entry name" value="RING FINGER PROTEIN 130"/>
    <property type="match status" value="1"/>
</dbReference>
<dbReference type="EMBL" id="REGN01002692">
    <property type="protein sequence ID" value="RNA26665.1"/>
    <property type="molecule type" value="Genomic_DNA"/>
</dbReference>
<dbReference type="SMART" id="SM00184">
    <property type="entry name" value="RING"/>
    <property type="match status" value="1"/>
</dbReference>
<reference evidence="13 14" key="1">
    <citation type="journal article" date="2018" name="Sci. Rep.">
        <title>Genomic signatures of local adaptation to the degree of environmental predictability in rotifers.</title>
        <authorList>
            <person name="Franch-Gras L."/>
            <person name="Hahn C."/>
            <person name="Garcia-Roger E.M."/>
            <person name="Carmona M.J."/>
            <person name="Serra M."/>
            <person name="Gomez A."/>
        </authorList>
    </citation>
    <scope>NUCLEOTIDE SEQUENCE [LARGE SCALE GENOMIC DNA]</scope>
    <source>
        <strain evidence="13">HYR1</strain>
    </source>
</reference>
<dbReference type="PROSITE" id="PS50089">
    <property type="entry name" value="ZF_RING_2"/>
    <property type="match status" value="1"/>
</dbReference>
<comment type="caution">
    <text evidence="13">The sequence shown here is derived from an EMBL/GenBank/DDBJ whole genome shotgun (WGS) entry which is preliminary data.</text>
</comment>
<dbReference type="FunFam" id="3.30.40.10:FF:000009">
    <property type="entry name" value="E3 ubiquitin-protein ligase RNF130"/>
    <property type="match status" value="1"/>
</dbReference>
<name>A0A3M7RTL5_BRAPC</name>
<dbReference type="OrthoDB" id="5357315at2759"/>
<accession>A0A3M7RTL5</accession>
<dbReference type="InterPro" id="IPR051834">
    <property type="entry name" value="RING_finger_E3_ligase"/>
</dbReference>
<dbReference type="GO" id="GO:0016567">
    <property type="term" value="P:protein ubiquitination"/>
    <property type="evidence" value="ECO:0007669"/>
    <property type="project" value="TreeGrafter"/>
</dbReference>
<keyword evidence="3" id="KW-0479">Metal-binding</keyword>
<evidence type="ECO:0000256" key="9">
    <source>
        <dbReference type="ARBA" id="ARBA00023180"/>
    </source>
</evidence>
<evidence type="ECO:0000256" key="6">
    <source>
        <dbReference type="ARBA" id="ARBA00022833"/>
    </source>
</evidence>
<evidence type="ECO:0000256" key="10">
    <source>
        <dbReference type="PROSITE-ProRule" id="PRU00175"/>
    </source>
</evidence>
<evidence type="ECO:0000256" key="11">
    <source>
        <dbReference type="SAM" id="MobiDB-lite"/>
    </source>
</evidence>
<keyword evidence="6" id="KW-0862">Zinc</keyword>
<dbReference type="GO" id="GO:0005634">
    <property type="term" value="C:nucleus"/>
    <property type="evidence" value="ECO:0007669"/>
    <property type="project" value="TreeGrafter"/>
</dbReference>
<dbReference type="GO" id="GO:0061630">
    <property type="term" value="F:ubiquitin protein ligase activity"/>
    <property type="evidence" value="ECO:0007669"/>
    <property type="project" value="TreeGrafter"/>
</dbReference>
<feature type="domain" description="RING-type" evidence="12">
    <location>
        <begin position="30"/>
        <end position="71"/>
    </location>
</feature>
<keyword evidence="9" id="KW-0325">Glycoprotein</keyword>
<feature type="non-terminal residue" evidence="13">
    <location>
        <position position="1"/>
    </location>
</feature>
<evidence type="ECO:0000256" key="1">
    <source>
        <dbReference type="ARBA" id="ARBA00004370"/>
    </source>
</evidence>
<organism evidence="13 14">
    <name type="scientific">Brachionus plicatilis</name>
    <name type="common">Marine rotifer</name>
    <name type="synonym">Brachionus muelleri</name>
    <dbReference type="NCBI Taxonomy" id="10195"/>
    <lineage>
        <taxon>Eukaryota</taxon>
        <taxon>Metazoa</taxon>
        <taxon>Spiralia</taxon>
        <taxon>Gnathifera</taxon>
        <taxon>Rotifera</taxon>
        <taxon>Eurotatoria</taxon>
        <taxon>Monogononta</taxon>
        <taxon>Pseudotrocha</taxon>
        <taxon>Ploima</taxon>
        <taxon>Brachionidae</taxon>
        <taxon>Brachionus</taxon>
    </lineage>
</organism>
<sequence>DKLKKATLKALAKMEVRKISNGDKEITETCAICLENYQENDQIRELPCGHYFHQKDVDLWLLEHRNCPMCKINIIQACGIELQGSQNFYQKLIRIRRIFRNSAVEAVNETEASRASADISLESVSVSTNANNFQISHNDPELNINETTDDNINVSKSPNLQAPMLNSTTSNNHQGEKDITHSNRTNKIDV</sequence>
<feature type="region of interest" description="Disordered" evidence="11">
    <location>
        <begin position="155"/>
        <end position="190"/>
    </location>
</feature>
<proteinExistence type="predicted"/>
<keyword evidence="2" id="KW-0812">Transmembrane</keyword>
<evidence type="ECO:0000256" key="5">
    <source>
        <dbReference type="ARBA" id="ARBA00022771"/>
    </source>
</evidence>
<keyword evidence="4" id="KW-0732">Signal</keyword>
<dbReference type="Proteomes" id="UP000276133">
    <property type="component" value="Unassembled WGS sequence"/>
</dbReference>
<dbReference type="Pfam" id="PF13639">
    <property type="entry name" value="zf-RING_2"/>
    <property type="match status" value="1"/>
</dbReference>
<evidence type="ECO:0000259" key="12">
    <source>
        <dbReference type="PROSITE" id="PS50089"/>
    </source>
</evidence>
<feature type="compositionally biased region" description="Basic and acidic residues" evidence="11">
    <location>
        <begin position="174"/>
        <end position="190"/>
    </location>
</feature>
<comment type="subcellular location">
    <subcellularLocation>
        <location evidence="1">Membrane</location>
    </subcellularLocation>
</comment>
<evidence type="ECO:0000256" key="3">
    <source>
        <dbReference type="ARBA" id="ARBA00022723"/>
    </source>
</evidence>
<evidence type="ECO:0000313" key="14">
    <source>
        <dbReference type="Proteomes" id="UP000276133"/>
    </source>
</evidence>
<dbReference type="GO" id="GO:0016020">
    <property type="term" value="C:membrane"/>
    <property type="evidence" value="ECO:0007669"/>
    <property type="project" value="UniProtKB-SubCell"/>
</dbReference>
<dbReference type="SUPFAM" id="SSF57850">
    <property type="entry name" value="RING/U-box"/>
    <property type="match status" value="1"/>
</dbReference>
<keyword evidence="5 10" id="KW-0863">Zinc-finger</keyword>
<dbReference type="PANTHER" id="PTHR45931">
    <property type="entry name" value="SI:CH211-59O9.10"/>
    <property type="match status" value="1"/>
</dbReference>
<dbReference type="Gene3D" id="3.30.40.10">
    <property type="entry name" value="Zinc/RING finger domain, C3HC4 (zinc finger)"/>
    <property type="match status" value="1"/>
</dbReference>